<dbReference type="CDD" id="cd04301">
    <property type="entry name" value="NAT_SF"/>
    <property type="match status" value="1"/>
</dbReference>
<reference evidence="2" key="1">
    <citation type="journal article" date="2015" name="Nature">
        <title>Complex archaea that bridge the gap between prokaryotes and eukaryotes.</title>
        <authorList>
            <person name="Spang A."/>
            <person name="Saw J.H."/>
            <person name="Jorgensen S.L."/>
            <person name="Zaremba-Niedzwiedzka K."/>
            <person name="Martijn J."/>
            <person name="Lind A.E."/>
            <person name="van Eijk R."/>
            <person name="Schleper C."/>
            <person name="Guy L."/>
            <person name="Ettema T.J."/>
        </authorList>
    </citation>
    <scope>NUCLEOTIDE SEQUENCE</scope>
</reference>
<dbReference type="Pfam" id="PF00583">
    <property type="entry name" value="Acetyltransf_1"/>
    <property type="match status" value="1"/>
</dbReference>
<dbReference type="PANTHER" id="PTHR47443">
    <property type="entry name" value="ACYL-COA N-ACYLTRANSFERASES (NAT) SUPERFAMILY PROTEIN"/>
    <property type="match status" value="1"/>
</dbReference>
<evidence type="ECO:0000313" key="2">
    <source>
        <dbReference type="EMBL" id="KKM25221.1"/>
    </source>
</evidence>
<dbReference type="Gene3D" id="3.40.630.30">
    <property type="match status" value="1"/>
</dbReference>
<dbReference type="InterPro" id="IPR016181">
    <property type="entry name" value="Acyl_CoA_acyltransferase"/>
</dbReference>
<dbReference type="PANTHER" id="PTHR47443:SF3">
    <property type="entry name" value="GCN5-RELATED N-ACETYLTRANSFERASE 4, CHLOROPLASTIC"/>
    <property type="match status" value="1"/>
</dbReference>
<gene>
    <name evidence="2" type="ORF">LCGC14_1597210</name>
</gene>
<dbReference type="AlphaFoldDB" id="A0A0F9ICA9"/>
<sequence length="110" mass="12356">MITIKGMGGIEITSDYGHVYLTFIDTIAVISDMYINEASRRKGHGSLLVIECLSIARQLRCSRVMLHVDLDNIPAKKLYEQYGFKKTVVEDHMEVILNGKDQEEAPPSSV</sequence>
<dbReference type="PROSITE" id="PS51186">
    <property type="entry name" value="GNAT"/>
    <property type="match status" value="1"/>
</dbReference>
<name>A0A0F9ICA9_9ZZZZ</name>
<dbReference type="SUPFAM" id="SSF55729">
    <property type="entry name" value="Acyl-CoA N-acyltransferases (Nat)"/>
    <property type="match status" value="1"/>
</dbReference>
<accession>A0A0F9ICA9</accession>
<feature type="domain" description="N-acetyltransferase" evidence="1">
    <location>
        <begin position="17"/>
        <end position="103"/>
    </location>
</feature>
<protein>
    <recommendedName>
        <fullName evidence="1">N-acetyltransferase domain-containing protein</fullName>
    </recommendedName>
</protein>
<comment type="caution">
    <text evidence="2">The sequence shown here is derived from an EMBL/GenBank/DDBJ whole genome shotgun (WGS) entry which is preliminary data.</text>
</comment>
<evidence type="ECO:0000259" key="1">
    <source>
        <dbReference type="PROSITE" id="PS51186"/>
    </source>
</evidence>
<organism evidence="2">
    <name type="scientific">marine sediment metagenome</name>
    <dbReference type="NCBI Taxonomy" id="412755"/>
    <lineage>
        <taxon>unclassified sequences</taxon>
        <taxon>metagenomes</taxon>
        <taxon>ecological metagenomes</taxon>
    </lineage>
</organism>
<dbReference type="InterPro" id="IPR000182">
    <property type="entry name" value="GNAT_dom"/>
</dbReference>
<dbReference type="GO" id="GO:0016747">
    <property type="term" value="F:acyltransferase activity, transferring groups other than amino-acyl groups"/>
    <property type="evidence" value="ECO:0007669"/>
    <property type="project" value="InterPro"/>
</dbReference>
<proteinExistence type="predicted"/>
<dbReference type="EMBL" id="LAZR01012759">
    <property type="protein sequence ID" value="KKM25221.1"/>
    <property type="molecule type" value="Genomic_DNA"/>
</dbReference>